<dbReference type="Gene3D" id="2.60.40.3330">
    <property type="match status" value="1"/>
</dbReference>
<dbReference type="Pfam" id="PF01060">
    <property type="entry name" value="TTR-52"/>
    <property type="match status" value="1"/>
</dbReference>
<dbReference type="AlphaFoldDB" id="A0AA36HFX9"/>
<evidence type="ECO:0000256" key="1">
    <source>
        <dbReference type="ARBA" id="ARBA00004613"/>
    </source>
</evidence>
<dbReference type="InterPro" id="IPR001534">
    <property type="entry name" value="Transthyretin-like"/>
</dbReference>
<dbReference type="InterPro" id="IPR038479">
    <property type="entry name" value="Transthyretin-like_sf"/>
</dbReference>
<dbReference type="EMBL" id="CATQJL010000326">
    <property type="protein sequence ID" value="CAJ0609344.1"/>
    <property type="molecule type" value="Genomic_DNA"/>
</dbReference>
<proteinExistence type="inferred from homology"/>
<sequence>MLIAEQFFVLSMSFLEMLLLCLTPLFLVSVDATYIGVAGTLICPDPYSSIASIFLMERDFGRTIFDSIDDDDVLDRKEIELNKPFEIGGSETEIFGLEPYIYLRYRCQEDYKEEVINLGDTQFRDRVFQLQKDLITGKTILN</sequence>
<evidence type="ECO:0000256" key="2">
    <source>
        <dbReference type="ARBA" id="ARBA00010112"/>
    </source>
</evidence>
<comment type="subcellular location">
    <subcellularLocation>
        <location evidence="1">Secreted</location>
    </subcellularLocation>
</comment>
<evidence type="ECO:0000313" key="6">
    <source>
        <dbReference type="Proteomes" id="UP001176961"/>
    </source>
</evidence>
<organism evidence="5 6">
    <name type="scientific">Cylicocyclus nassatus</name>
    <name type="common">Nematode worm</name>
    <dbReference type="NCBI Taxonomy" id="53992"/>
    <lineage>
        <taxon>Eukaryota</taxon>
        <taxon>Metazoa</taxon>
        <taxon>Ecdysozoa</taxon>
        <taxon>Nematoda</taxon>
        <taxon>Chromadorea</taxon>
        <taxon>Rhabditida</taxon>
        <taxon>Rhabditina</taxon>
        <taxon>Rhabditomorpha</taxon>
        <taxon>Strongyloidea</taxon>
        <taxon>Strongylidae</taxon>
        <taxon>Cylicocyclus</taxon>
    </lineage>
</organism>
<gene>
    <name evidence="5" type="ORF">CYNAS_LOCUS21327</name>
</gene>
<comment type="caution">
    <text evidence="5">The sequence shown here is derived from an EMBL/GenBank/DDBJ whole genome shotgun (WGS) entry which is preliminary data.</text>
</comment>
<evidence type="ECO:0000256" key="3">
    <source>
        <dbReference type="ARBA" id="ARBA00022525"/>
    </source>
</evidence>
<dbReference type="GO" id="GO:0005576">
    <property type="term" value="C:extracellular region"/>
    <property type="evidence" value="ECO:0007669"/>
    <property type="project" value="UniProtKB-SubCell"/>
</dbReference>
<comment type="similarity">
    <text evidence="2">Belongs to the nematode transthyretin-like family.</text>
</comment>
<accession>A0AA36HFX9</accession>
<reference evidence="5" key="1">
    <citation type="submission" date="2023-07" db="EMBL/GenBank/DDBJ databases">
        <authorList>
            <consortium name="CYATHOMIX"/>
        </authorList>
    </citation>
    <scope>NUCLEOTIDE SEQUENCE</scope>
    <source>
        <strain evidence="5">N/A</strain>
    </source>
</reference>
<evidence type="ECO:0000256" key="4">
    <source>
        <dbReference type="ARBA" id="ARBA00022729"/>
    </source>
</evidence>
<dbReference type="Proteomes" id="UP001176961">
    <property type="component" value="Unassembled WGS sequence"/>
</dbReference>
<evidence type="ECO:0000313" key="5">
    <source>
        <dbReference type="EMBL" id="CAJ0609344.1"/>
    </source>
</evidence>
<keyword evidence="4" id="KW-0732">Signal</keyword>
<dbReference type="GO" id="GO:0009986">
    <property type="term" value="C:cell surface"/>
    <property type="evidence" value="ECO:0007669"/>
    <property type="project" value="InterPro"/>
</dbReference>
<keyword evidence="6" id="KW-1185">Reference proteome</keyword>
<protein>
    <submittedName>
        <fullName evidence="5">Uncharacterized protein</fullName>
    </submittedName>
</protein>
<name>A0AA36HFX9_CYLNA</name>
<keyword evidence="3" id="KW-0964">Secreted</keyword>